<feature type="compositionally biased region" description="Low complexity" evidence="1">
    <location>
        <begin position="213"/>
        <end position="250"/>
    </location>
</feature>
<evidence type="ECO:0000259" key="4">
    <source>
        <dbReference type="SMART" id="SM00198"/>
    </source>
</evidence>
<dbReference type="OrthoDB" id="337038at2759"/>
<sequence>MVVLPSLAAIVISLSLLPLQVLCQDPSTVTVIGTTITQTFTAAASTTPLSPQYTDSLTFKESILNSTNFYRYEHSAGYIYWNETLASYAQQYSQNCVWAHSHGPYGENLARGYPDVISAVDAWGNERALYNFSATDPTGFSEATGHFTQLVWQSTQATGCGWTNCNGKNGLEGVYLVCEYWPPGNVVGENNFFFKTNVDSERAGGDTGFDELSATVGATGGTPTSTGTSAASNNPAATATASSTGGESIGAPMVEMDRRSLLVTVCVTLAAVLFGLGMS</sequence>
<keyword evidence="2" id="KW-0472">Membrane</keyword>
<dbReference type="InterPro" id="IPR014044">
    <property type="entry name" value="CAP_dom"/>
</dbReference>
<dbReference type="Proteomes" id="UP000053411">
    <property type="component" value="Unassembled WGS sequence"/>
</dbReference>
<evidence type="ECO:0000256" key="2">
    <source>
        <dbReference type="SAM" id="Phobius"/>
    </source>
</evidence>
<dbReference type="RefSeq" id="XP_016627451.1">
    <property type="nucleotide sequence ID" value="XM_016781462.1"/>
</dbReference>
<protein>
    <recommendedName>
        <fullName evidence="4">SCP domain-containing protein</fullName>
    </recommendedName>
</protein>
<feature type="signal peptide" evidence="3">
    <location>
        <begin position="1"/>
        <end position="23"/>
    </location>
</feature>
<feature type="domain" description="SCP" evidence="4">
    <location>
        <begin position="58"/>
        <end position="188"/>
    </location>
</feature>
<organism evidence="5 6">
    <name type="scientific">Fonsecaea multimorphosa CBS 102226</name>
    <dbReference type="NCBI Taxonomy" id="1442371"/>
    <lineage>
        <taxon>Eukaryota</taxon>
        <taxon>Fungi</taxon>
        <taxon>Dikarya</taxon>
        <taxon>Ascomycota</taxon>
        <taxon>Pezizomycotina</taxon>
        <taxon>Eurotiomycetes</taxon>
        <taxon>Chaetothyriomycetidae</taxon>
        <taxon>Chaetothyriales</taxon>
        <taxon>Herpotrichiellaceae</taxon>
        <taxon>Fonsecaea</taxon>
    </lineage>
</organism>
<dbReference type="PROSITE" id="PS01009">
    <property type="entry name" value="CRISP_1"/>
    <property type="match status" value="1"/>
</dbReference>
<keyword evidence="6" id="KW-1185">Reference proteome</keyword>
<dbReference type="GeneID" id="27716717"/>
<dbReference type="Pfam" id="PF00188">
    <property type="entry name" value="CAP"/>
    <property type="match status" value="1"/>
</dbReference>
<dbReference type="InterPro" id="IPR018244">
    <property type="entry name" value="Allrgn_V5/Tpx1_CS"/>
</dbReference>
<keyword evidence="2" id="KW-0812">Transmembrane</keyword>
<dbReference type="VEuPathDB" id="FungiDB:Z520_10971"/>
<feature type="transmembrane region" description="Helical" evidence="2">
    <location>
        <begin position="261"/>
        <end position="278"/>
    </location>
</feature>
<evidence type="ECO:0000313" key="6">
    <source>
        <dbReference type="Proteomes" id="UP000053411"/>
    </source>
</evidence>
<feature type="chain" id="PRO_5002246056" description="SCP domain-containing protein" evidence="3">
    <location>
        <begin position="24"/>
        <end position="279"/>
    </location>
</feature>
<dbReference type="SUPFAM" id="SSF55797">
    <property type="entry name" value="PR-1-like"/>
    <property type="match status" value="1"/>
</dbReference>
<evidence type="ECO:0000256" key="3">
    <source>
        <dbReference type="SAM" id="SignalP"/>
    </source>
</evidence>
<name>A0A0D2KA96_9EURO</name>
<dbReference type="STRING" id="1442371.A0A0D2KA96"/>
<dbReference type="GO" id="GO:0005576">
    <property type="term" value="C:extracellular region"/>
    <property type="evidence" value="ECO:0007669"/>
    <property type="project" value="InterPro"/>
</dbReference>
<feature type="region of interest" description="Disordered" evidence="1">
    <location>
        <begin position="205"/>
        <end position="250"/>
    </location>
</feature>
<dbReference type="Gene3D" id="3.40.33.10">
    <property type="entry name" value="CAP"/>
    <property type="match status" value="1"/>
</dbReference>
<gene>
    <name evidence="5" type="ORF">Z520_10971</name>
</gene>
<dbReference type="InterPro" id="IPR001283">
    <property type="entry name" value="CRISP-related"/>
</dbReference>
<dbReference type="PANTHER" id="PTHR10334">
    <property type="entry name" value="CYSTEINE-RICH SECRETORY PROTEIN-RELATED"/>
    <property type="match status" value="1"/>
</dbReference>
<accession>A0A0D2KA96</accession>
<keyword evidence="2" id="KW-1133">Transmembrane helix</keyword>
<reference evidence="5 6" key="1">
    <citation type="submission" date="2015-01" db="EMBL/GenBank/DDBJ databases">
        <title>The Genome Sequence of Fonsecaea multimorphosa CBS 102226.</title>
        <authorList>
            <consortium name="The Broad Institute Genomics Platform"/>
            <person name="Cuomo C."/>
            <person name="de Hoog S."/>
            <person name="Gorbushina A."/>
            <person name="Stielow B."/>
            <person name="Teixiera M."/>
            <person name="Abouelleil A."/>
            <person name="Chapman S.B."/>
            <person name="Priest M."/>
            <person name="Young S.K."/>
            <person name="Wortman J."/>
            <person name="Nusbaum C."/>
            <person name="Birren B."/>
        </authorList>
    </citation>
    <scope>NUCLEOTIDE SEQUENCE [LARGE SCALE GENOMIC DNA]</scope>
    <source>
        <strain evidence="5 6">CBS 102226</strain>
    </source>
</reference>
<evidence type="ECO:0000313" key="5">
    <source>
        <dbReference type="EMBL" id="KIX93328.1"/>
    </source>
</evidence>
<dbReference type="InterPro" id="IPR035940">
    <property type="entry name" value="CAP_sf"/>
</dbReference>
<dbReference type="EMBL" id="KN848095">
    <property type="protein sequence ID" value="KIX93328.1"/>
    <property type="molecule type" value="Genomic_DNA"/>
</dbReference>
<dbReference type="AlphaFoldDB" id="A0A0D2KA96"/>
<dbReference type="SMART" id="SM00198">
    <property type="entry name" value="SCP"/>
    <property type="match status" value="1"/>
</dbReference>
<evidence type="ECO:0000256" key="1">
    <source>
        <dbReference type="SAM" id="MobiDB-lite"/>
    </source>
</evidence>
<dbReference type="PRINTS" id="PR00837">
    <property type="entry name" value="V5TPXLIKE"/>
</dbReference>
<proteinExistence type="predicted"/>
<keyword evidence="3" id="KW-0732">Signal</keyword>